<protein>
    <recommendedName>
        <fullName evidence="1">Deoxyribonuclease NucA/NucB domain-containing protein</fullName>
    </recommendedName>
</protein>
<name>A0A0C9V2U7_SPHS4</name>
<dbReference type="AlphaFoldDB" id="A0A0C9V2U7"/>
<keyword evidence="3" id="KW-1185">Reference proteome</keyword>
<dbReference type="EMBL" id="KN837182">
    <property type="protein sequence ID" value="KIJ36012.1"/>
    <property type="molecule type" value="Genomic_DNA"/>
</dbReference>
<dbReference type="HOGENOM" id="CLU_799664_0_0_1"/>
<feature type="domain" description="Deoxyribonuclease NucA/NucB" evidence="1">
    <location>
        <begin position="103"/>
        <end position="155"/>
    </location>
</feature>
<organism evidence="2 3">
    <name type="scientific">Sphaerobolus stellatus (strain SS14)</name>
    <dbReference type="NCBI Taxonomy" id="990650"/>
    <lineage>
        <taxon>Eukaryota</taxon>
        <taxon>Fungi</taxon>
        <taxon>Dikarya</taxon>
        <taxon>Basidiomycota</taxon>
        <taxon>Agaricomycotina</taxon>
        <taxon>Agaricomycetes</taxon>
        <taxon>Phallomycetidae</taxon>
        <taxon>Geastrales</taxon>
        <taxon>Sphaerobolaceae</taxon>
        <taxon>Sphaerobolus</taxon>
    </lineage>
</organism>
<dbReference type="OrthoDB" id="3259102at2759"/>
<dbReference type="InterPro" id="IPR029476">
    <property type="entry name" value="DNase_NucA_NucB"/>
</dbReference>
<gene>
    <name evidence="2" type="ORF">M422DRAFT_261561</name>
</gene>
<accession>A0A0C9V2U7</accession>
<proteinExistence type="predicted"/>
<evidence type="ECO:0000313" key="2">
    <source>
        <dbReference type="EMBL" id="KIJ36012.1"/>
    </source>
</evidence>
<dbReference type="Pfam" id="PF14040">
    <property type="entry name" value="DNase_NucA_NucB"/>
    <property type="match status" value="1"/>
</dbReference>
<evidence type="ECO:0000313" key="3">
    <source>
        <dbReference type="Proteomes" id="UP000054279"/>
    </source>
</evidence>
<dbReference type="Proteomes" id="UP000054279">
    <property type="component" value="Unassembled WGS sequence"/>
</dbReference>
<sequence length="347" mass="37303">MTCTLPPLVERQNAQPSPCGVQIPLVTKKVLLDYKDMLTPRKKKDQNQKGIDKRKKEVDALFRSMCLGILQFGNEATETIVLTYDPTVRPKNYRIACGQVSCGDGEQCDEFPFASTQEGGVAPGICIPARGNSIQGGFLGSQLKSNNIKPGEKFILRFDGINCKEFLGTGSSGAKAPLPRALANESSLEIGLTEQLQNLTVDGFGPFNPDDNVLDHGLYPISDLGPGTYAVSTTVNTGIVRSFSIIDNQGTEYASITRNLNNSSGVVSLTFNLTERAVITLMVDVTIGDDIDIRASLQQVTSSNATTSPTSTFHSNPTAISGEKGGPVTVLKGYIFSLWLVLLGFIM</sequence>
<evidence type="ECO:0000259" key="1">
    <source>
        <dbReference type="Pfam" id="PF14040"/>
    </source>
</evidence>
<reference evidence="2 3" key="1">
    <citation type="submission" date="2014-06" db="EMBL/GenBank/DDBJ databases">
        <title>Evolutionary Origins and Diversification of the Mycorrhizal Mutualists.</title>
        <authorList>
            <consortium name="DOE Joint Genome Institute"/>
            <consortium name="Mycorrhizal Genomics Consortium"/>
            <person name="Kohler A."/>
            <person name="Kuo A."/>
            <person name="Nagy L.G."/>
            <person name="Floudas D."/>
            <person name="Copeland A."/>
            <person name="Barry K.W."/>
            <person name="Cichocki N."/>
            <person name="Veneault-Fourrey C."/>
            <person name="LaButti K."/>
            <person name="Lindquist E.A."/>
            <person name="Lipzen A."/>
            <person name="Lundell T."/>
            <person name="Morin E."/>
            <person name="Murat C."/>
            <person name="Riley R."/>
            <person name="Ohm R."/>
            <person name="Sun H."/>
            <person name="Tunlid A."/>
            <person name="Henrissat B."/>
            <person name="Grigoriev I.V."/>
            <person name="Hibbett D.S."/>
            <person name="Martin F."/>
        </authorList>
    </citation>
    <scope>NUCLEOTIDE SEQUENCE [LARGE SCALE GENOMIC DNA]</scope>
    <source>
        <strain evidence="2 3">SS14</strain>
    </source>
</reference>